<gene>
    <name evidence="1" type="ORF">DLJ61_23015</name>
</gene>
<dbReference type="Proteomes" id="UP000247118">
    <property type="component" value="Chromosome"/>
</dbReference>
<dbReference type="EMBL" id="CP029604">
    <property type="protein sequence ID" value="AWO86006.1"/>
    <property type="molecule type" value="Genomic_DNA"/>
</dbReference>
<dbReference type="AlphaFoldDB" id="A0AAD0KGD8"/>
<accession>A0AAD0KGD8</accession>
<name>A0AAD0KGD8_9ACTN</name>
<evidence type="ECO:0000313" key="1">
    <source>
        <dbReference type="EMBL" id="AWO86006.1"/>
    </source>
</evidence>
<sequence>MCRQAESAIGTIVRVPNEITTTCDAVTKIRNAYEHIEDRALGNERHGPHPDALTIFKHDQVVGDGVIEYGAYRLDLITEVPQIIRATRQFLKGVAAEI</sequence>
<reference evidence="1 2" key="1">
    <citation type="submission" date="2018-05" db="EMBL/GenBank/DDBJ databases">
        <title>Complete genome sequence of Gordonia terrae NRRL B-16283.</title>
        <authorList>
            <person name="Garlena R.A."/>
            <person name="Russell D.A."/>
            <person name="Hatfull G.F."/>
        </authorList>
    </citation>
    <scope>NUCLEOTIDE SEQUENCE [LARGE SCALE GENOMIC DNA]</scope>
    <source>
        <strain evidence="1 2">NRRL B-16283</strain>
    </source>
</reference>
<evidence type="ECO:0000313" key="2">
    <source>
        <dbReference type="Proteomes" id="UP000247118"/>
    </source>
</evidence>
<proteinExistence type="predicted"/>
<protein>
    <submittedName>
        <fullName evidence="1">Uncharacterized protein</fullName>
    </submittedName>
</protein>
<organism evidence="1 2">
    <name type="scientific">Gordonia terrae</name>
    <dbReference type="NCBI Taxonomy" id="2055"/>
    <lineage>
        <taxon>Bacteria</taxon>
        <taxon>Bacillati</taxon>
        <taxon>Actinomycetota</taxon>
        <taxon>Actinomycetes</taxon>
        <taxon>Mycobacteriales</taxon>
        <taxon>Gordoniaceae</taxon>
        <taxon>Gordonia</taxon>
    </lineage>
</organism>